<feature type="active site" description="Acyl-thioester intermediate" evidence="5 7">
    <location>
        <position position="172"/>
    </location>
</feature>
<keyword evidence="5" id="KW-0963">Cytoplasm</keyword>
<comment type="function">
    <text evidence="4 5 6">Catalyzes the transfer of endogenously produced octanoic acid from octanoyl-acyl-carrier-protein onto the lipoyl domains of lipoate-dependent enzymes. Lipoyl-ACP can also act as a substrate although octanoyl-ACP is likely to be the physiological substrate.</text>
</comment>
<evidence type="ECO:0000256" key="2">
    <source>
        <dbReference type="ARBA" id="ARBA00022679"/>
    </source>
</evidence>
<dbReference type="PROSITE" id="PS51733">
    <property type="entry name" value="BPL_LPL_CATALYTIC"/>
    <property type="match status" value="1"/>
</dbReference>
<evidence type="ECO:0000313" key="12">
    <source>
        <dbReference type="Proteomes" id="UP000318331"/>
    </source>
</evidence>
<name>A0A543HRW4_9MICO</name>
<gene>
    <name evidence="5" type="primary">lipB</name>
    <name evidence="11" type="ORF">FB466_1997</name>
</gene>
<feature type="binding site" evidence="5 8">
    <location>
        <begin position="141"/>
        <end position="143"/>
    </location>
    <ligand>
        <name>substrate</name>
    </ligand>
</feature>
<dbReference type="InterPro" id="IPR004143">
    <property type="entry name" value="BPL_LPL_catalytic"/>
</dbReference>
<keyword evidence="2 5" id="KW-0808">Transferase</keyword>
<dbReference type="GO" id="GO:0033819">
    <property type="term" value="F:lipoyl(octanoyl) transferase activity"/>
    <property type="evidence" value="ECO:0007669"/>
    <property type="project" value="UniProtKB-EC"/>
</dbReference>
<dbReference type="InterPro" id="IPR045864">
    <property type="entry name" value="aa-tRNA-synth_II/BPL/LPL"/>
</dbReference>
<dbReference type="CDD" id="cd16444">
    <property type="entry name" value="LipB"/>
    <property type="match status" value="1"/>
</dbReference>
<evidence type="ECO:0000256" key="7">
    <source>
        <dbReference type="PIRSR" id="PIRSR016262-1"/>
    </source>
</evidence>
<dbReference type="SUPFAM" id="SSF55681">
    <property type="entry name" value="Class II aaRS and biotin synthetases"/>
    <property type="match status" value="1"/>
</dbReference>
<accession>A0A543HRW4</accession>
<feature type="binding site" evidence="5 8">
    <location>
        <begin position="154"/>
        <end position="156"/>
    </location>
    <ligand>
        <name>substrate</name>
    </ligand>
</feature>
<dbReference type="EMBL" id="VFPN01000003">
    <property type="protein sequence ID" value="TQM61068.1"/>
    <property type="molecule type" value="Genomic_DNA"/>
</dbReference>
<feature type="domain" description="BPL/LPL catalytic" evidence="10">
    <location>
        <begin position="33"/>
        <end position="211"/>
    </location>
</feature>
<evidence type="ECO:0000256" key="9">
    <source>
        <dbReference type="PIRSR" id="PIRSR016262-3"/>
    </source>
</evidence>
<evidence type="ECO:0000259" key="10">
    <source>
        <dbReference type="PROSITE" id="PS51733"/>
    </source>
</evidence>
<dbReference type="EC" id="2.3.1.181" evidence="5 6"/>
<dbReference type="GO" id="GO:0009249">
    <property type="term" value="P:protein lipoylation"/>
    <property type="evidence" value="ECO:0007669"/>
    <property type="project" value="InterPro"/>
</dbReference>
<dbReference type="PANTHER" id="PTHR10993:SF7">
    <property type="entry name" value="LIPOYLTRANSFERASE 2, MITOCHONDRIAL-RELATED"/>
    <property type="match status" value="1"/>
</dbReference>
<dbReference type="PROSITE" id="PS01313">
    <property type="entry name" value="LIPB"/>
    <property type="match status" value="1"/>
</dbReference>
<comment type="caution">
    <text evidence="11">The sequence shown here is derived from an EMBL/GenBank/DDBJ whole genome shotgun (WGS) entry which is preliminary data.</text>
</comment>
<evidence type="ECO:0000256" key="1">
    <source>
        <dbReference type="ARBA" id="ARBA00004821"/>
    </source>
</evidence>
<evidence type="ECO:0000313" key="11">
    <source>
        <dbReference type="EMBL" id="TQM61068.1"/>
    </source>
</evidence>
<organism evidence="11 12">
    <name type="scientific">Klugiella xanthotipulae</name>
    <dbReference type="NCBI Taxonomy" id="244735"/>
    <lineage>
        <taxon>Bacteria</taxon>
        <taxon>Bacillati</taxon>
        <taxon>Actinomycetota</taxon>
        <taxon>Actinomycetes</taxon>
        <taxon>Micrococcales</taxon>
        <taxon>Microbacteriaceae</taxon>
        <taxon>Klugiella</taxon>
    </lineage>
</organism>
<reference evidence="11 12" key="1">
    <citation type="submission" date="2019-06" db="EMBL/GenBank/DDBJ databases">
        <title>Sequencing the genomes of 1000 actinobacteria strains.</title>
        <authorList>
            <person name="Klenk H.-P."/>
        </authorList>
    </citation>
    <scope>NUCLEOTIDE SEQUENCE [LARGE SCALE GENOMIC DNA]</scope>
    <source>
        <strain evidence="11 12">DSM 18031</strain>
    </source>
</reference>
<keyword evidence="12" id="KW-1185">Reference proteome</keyword>
<dbReference type="GO" id="GO:0005737">
    <property type="term" value="C:cytoplasm"/>
    <property type="evidence" value="ECO:0007669"/>
    <property type="project" value="UniProtKB-SubCell"/>
</dbReference>
<evidence type="ECO:0000256" key="6">
    <source>
        <dbReference type="PIRNR" id="PIRNR016262"/>
    </source>
</evidence>
<comment type="catalytic activity">
    <reaction evidence="5 6">
        <text>octanoyl-[ACP] + L-lysyl-[protein] = N(6)-octanoyl-L-lysyl-[protein] + holo-[ACP] + H(+)</text>
        <dbReference type="Rhea" id="RHEA:17665"/>
        <dbReference type="Rhea" id="RHEA-COMP:9636"/>
        <dbReference type="Rhea" id="RHEA-COMP:9685"/>
        <dbReference type="Rhea" id="RHEA-COMP:9752"/>
        <dbReference type="Rhea" id="RHEA-COMP:9928"/>
        <dbReference type="ChEBI" id="CHEBI:15378"/>
        <dbReference type="ChEBI" id="CHEBI:29969"/>
        <dbReference type="ChEBI" id="CHEBI:64479"/>
        <dbReference type="ChEBI" id="CHEBI:78463"/>
        <dbReference type="ChEBI" id="CHEBI:78809"/>
        <dbReference type="EC" id="2.3.1.181"/>
    </reaction>
</comment>
<evidence type="ECO:0000256" key="5">
    <source>
        <dbReference type="HAMAP-Rule" id="MF_00013"/>
    </source>
</evidence>
<dbReference type="PANTHER" id="PTHR10993">
    <property type="entry name" value="OCTANOYLTRANSFERASE"/>
    <property type="match status" value="1"/>
</dbReference>
<dbReference type="Pfam" id="PF21948">
    <property type="entry name" value="LplA-B_cat"/>
    <property type="match status" value="1"/>
</dbReference>
<comment type="pathway">
    <text evidence="1 5 6">Protein modification; protein lipoylation via endogenous pathway; protein N(6)-(lipoyl)lysine from octanoyl-[acyl-carrier-protein]: step 1/2.</text>
</comment>
<evidence type="ECO:0000256" key="4">
    <source>
        <dbReference type="ARBA" id="ARBA00024732"/>
    </source>
</evidence>
<comment type="subcellular location">
    <subcellularLocation>
        <location evidence="5">Cytoplasm</location>
    </subcellularLocation>
</comment>
<dbReference type="PIRSF" id="PIRSF016262">
    <property type="entry name" value="LPLase"/>
    <property type="match status" value="1"/>
</dbReference>
<dbReference type="Proteomes" id="UP000318331">
    <property type="component" value="Unassembled WGS sequence"/>
</dbReference>
<evidence type="ECO:0000256" key="8">
    <source>
        <dbReference type="PIRSR" id="PIRSR016262-2"/>
    </source>
</evidence>
<feature type="site" description="Lowers pKa of active site Cys" evidence="5 9">
    <location>
        <position position="138"/>
    </location>
</feature>
<dbReference type="UniPathway" id="UPA00538">
    <property type="reaction ID" value="UER00592"/>
</dbReference>
<dbReference type="NCBIfam" id="TIGR00214">
    <property type="entry name" value="lipB"/>
    <property type="match status" value="1"/>
</dbReference>
<dbReference type="InterPro" id="IPR020605">
    <property type="entry name" value="Octanoyltransferase_CS"/>
</dbReference>
<protein>
    <recommendedName>
        <fullName evidence="5 6">Octanoyltransferase</fullName>
        <ecNumber evidence="5 6">2.3.1.181</ecNumber>
    </recommendedName>
    <alternativeName>
        <fullName evidence="5">Lipoate-protein ligase B</fullName>
    </alternativeName>
    <alternativeName>
        <fullName evidence="5">Lipoyl/octanoyl transferase</fullName>
    </alternativeName>
    <alternativeName>
        <fullName evidence="5">Octanoyl-[acyl-carrier-protein]-protein N-octanoyltransferase</fullName>
    </alternativeName>
</protein>
<comment type="miscellaneous">
    <text evidence="5">In the reaction, the free carboxyl group of octanoic acid is attached via an amide linkage to the epsilon-amino group of a specific lysine residue of lipoyl domains of lipoate-dependent enzymes.</text>
</comment>
<feature type="binding site" evidence="5 8">
    <location>
        <begin position="71"/>
        <end position="78"/>
    </location>
    <ligand>
        <name>substrate</name>
    </ligand>
</feature>
<dbReference type="InterPro" id="IPR000544">
    <property type="entry name" value="Octanoyltransferase"/>
</dbReference>
<dbReference type="OrthoDB" id="9787061at2"/>
<sequence length="219" mass="23230">MTEILRAGFAPTLLSYAPGWLLQQRIHGEVVSGTRPNTLILCEHESVYTAGKRTEPQHRPRDGSAVIDVDRGGSITWHGPGQLVGYPIIRLAEPRNVVGYMRTLEEVLIRALATWGISGERIAGRSGVWVLGGGSPAKIAAIGLRVSRGVTMHGFSLNCSNSPEGFARITPCGLSDVSVTSISDLLGQTMTPEDCADTVTAHFLTVTGNATTIAPVVTA</sequence>
<comment type="similarity">
    <text evidence="5 6">Belongs to the LipB family.</text>
</comment>
<dbReference type="AlphaFoldDB" id="A0A543HRW4"/>
<dbReference type="RefSeq" id="WP_141918148.1">
    <property type="nucleotide sequence ID" value="NZ_BAAAYS010000016.1"/>
</dbReference>
<dbReference type="Gene3D" id="3.30.930.10">
    <property type="entry name" value="Bira Bifunctional Protein, Domain 2"/>
    <property type="match status" value="1"/>
</dbReference>
<proteinExistence type="inferred from homology"/>
<evidence type="ECO:0000256" key="3">
    <source>
        <dbReference type="ARBA" id="ARBA00023315"/>
    </source>
</evidence>
<dbReference type="HAMAP" id="MF_00013">
    <property type="entry name" value="LipB"/>
    <property type="match status" value="1"/>
</dbReference>
<keyword evidence="3 5" id="KW-0012">Acyltransferase</keyword>
<dbReference type="NCBIfam" id="NF010925">
    <property type="entry name" value="PRK14345.1"/>
    <property type="match status" value="1"/>
</dbReference>